<keyword evidence="2" id="KW-1185">Reference proteome</keyword>
<feature type="non-terminal residue" evidence="1">
    <location>
        <position position="81"/>
    </location>
</feature>
<name>A0ABS8TPL7_DATST</name>
<organism evidence="1 2">
    <name type="scientific">Datura stramonium</name>
    <name type="common">Jimsonweed</name>
    <name type="synonym">Common thornapple</name>
    <dbReference type="NCBI Taxonomy" id="4076"/>
    <lineage>
        <taxon>Eukaryota</taxon>
        <taxon>Viridiplantae</taxon>
        <taxon>Streptophyta</taxon>
        <taxon>Embryophyta</taxon>
        <taxon>Tracheophyta</taxon>
        <taxon>Spermatophyta</taxon>
        <taxon>Magnoliopsida</taxon>
        <taxon>eudicotyledons</taxon>
        <taxon>Gunneridae</taxon>
        <taxon>Pentapetalae</taxon>
        <taxon>asterids</taxon>
        <taxon>lamiids</taxon>
        <taxon>Solanales</taxon>
        <taxon>Solanaceae</taxon>
        <taxon>Solanoideae</taxon>
        <taxon>Datureae</taxon>
        <taxon>Datura</taxon>
    </lineage>
</organism>
<dbReference type="Proteomes" id="UP000823775">
    <property type="component" value="Unassembled WGS sequence"/>
</dbReference>
<evidence type="ECO:0000313" key="1">
    <source>
        <dbReference type="EMBL" id="MCD7473437.1"/>
    </source>
</evidence>
<comment type="caution">
    <text evidence="1">The sequence shown here is derived from an EMBL/GenBank/DDBJ whole genome shotgun (WGS) entry which is preliminary data.</text>
</comment>
<reference evidence="1 2" key="1">
    <citation type="journal article" date="2021" name="BMC Genomics">
        <title>Datura genome reveals duplications of psychoactive alkaloid biosynthetic genes and high mutation rate following tissue culture.</title>
        <authorList>
            <person name="Rajewski A."/>
            <person name="Carter-House D."/>
            <person name="Stajich J."/>
            <person name="Litt A."/>
        </authorList>
    </citation>
    <scope>NUCLEOTIDE SEQUENCE [LARGE SCALE GENOMIC DNA]</scope>
    <source>
        <strain evidence="1">AR-01</strain>
    </source>
</reference>
<gene>
    <name evidence="1" type="ORF">HAX54_015306</name>
</gene>
<proteinExistence type="predicted"/>
<sequence>MATKDVKVSESTVEKIVNLAEEAKLARQEIKPKNHIVICICKSLVVGGVKKFMSSSQFLPVAAFEHFPKDIEDYEFTYSDE</sequence>
<accession>A0ABS8TPL7</accession>
<evidence type="ECO:0000313" key="2">
    <source>
        <dbReference type="Proteomes" id="UP000823775"/>
    </source>
</evidence>
<protein>
    <submittedName>
        <fullName evidence="1">Uncharacterized protein</fullName>
    </submittedName>
</protein>
<dbReference type="EMBL" id="JACEIK010001972">
    <property type="protein sequence ID" value="MCD7473437.1"/>
    <property type="molecule type" value="Genomic_DNA"/>
</dbReference>